<accession>A0ABS6JQM4</accession>
<dbReference type="PANTHER" id="PTHR32282:SF11">
    <property type="entry name" value="PENICILLIN-BINDING PROTEIN 1B"/>
    <property type="match status" value="1"/>
</dbReference>
<keyword evidence="18" id="KW-1185">Reference proteome</keyword>
<keyword evidence="5" id="KW-0328">Glycosyltransferase</keyword>
<evidence type="ECO:0000256" key="1">
    <source>
        <dbReference type="ARBA" id="ARBA00004236"/>
    </source>
</evidence>
<keyword evidence="8" id="KW-0133">Cell shape</keyword>
<evidence type="ECO:0000256" key="11">
    <source>
        <dbReference type="ARBA" id="ARBA00023268"/>
    </source>
</evidence>
<dbReference type="PANTHER" id="PTHR32282">
    <property type="entry name" value="BINDING PROTEIN TRANSPEPTIDASE, PUTATIVE-RELATED"/>
    <property type="match status" value="1"/>
</dbReference>
<keyword evidence="2" id="KW-1003">Cell membrane</keyword>
<keyword evidence="7" id="KW-0378">Hydrolase</keyword>
<keyword evidence="12" id="KW-0961">Cell wall biogenesis/degradation</keyword>
<evidence type="ECO:0000256" key="9">
    <source>
        <dbReference type="ARBA" id="ARBA00022984"/>
    </source>
</evidence>
<evidence type="ECO:0000256" key="4">
    <source>
        <dbReference type="ARBA" id="ARBA00022670"/>
    </source>
</evidence>
<evidence type="ECO:0000256" key="2">
    <source>
        <dbReference type="ARBA" id="ARBA00022475"/>
    </source>
</evidence>
<dbReference type="Pfam" id="PF00912">
    <property type="entry name" value="Transgly"/>
    <property type="match status" value="1"/>
</dbReference>
<dbReference type="SUPFAM" id="SSF53955">
    <property type="entry name" value="Lysozyme-like"/>
    <property type="match status" value="1"/>
</dbReference>
<proteinExistence type="predicted"/>
<evidence type="ECO:0000256" key="7">
    <source>
        <dbReference type="ARBA" id="ARBA00022801"/>
    </source>
</evidence>
<evidence type="ECO:0000256" key="10">
    <source>
        <dbReference type="ARBA" id="ARBA00023136"/>
    </source>
</evidence>
<feature type="domain" description="Glycosyl transferase family 51" evidence="16">
    <location>
        <begin position="60"/>
        <end position="235"/>
    </location>
</feature>
<evidence type="ECO:0000256" key="13">
    <source>
        <dbReference type="ARBA" id="ARBA00034000"/>
    </source>
</evidence>
<keyword evidence="9" id="KW-0573">Peptidoglycan synthesis</keyword>
<comment type="catalytic activity">
    <reaction evidence="13">
        <text>Preferential cleavage: (Ac)2-L-Lys-D-Ala-|-D-Ala. Also transpeptidation of peptidyl-alanyl moieties that are N-acyl substituents of D-alanine.</text>
        <dbReference type="EC" id="3.4.16.4"/>
    </reaction>
</comment>
<organism evidence="17 18">
    <name type="scientific">Evansella alkalicola</name>
    <dbReference type="NCBI Taxonomy" id="745819"/>
    <lineage>
        <taxon>Bacteria</taxon>
        <taxon>Bacillati</taxon>
        <taxon>Bacillota</taxon>
        <taxon>Bacilli</taxon>
        <taxon>Bacillales</taxon>
        <taxon>Bacillaceae</taxon>
        <taxon>Evansella</taxon>
    </lineage>
</organism>
<dbReference type="Proteomes" id="UP000790580">
    <property type="component" value="Unassembled WGS sequence"/>
</dbReference>
<keyword evidence="6" id="KW-0808">Transferase</keyword>
<dbReference type="SUPFAM" id="SSF56601">
    <property type="entry name" value="beta-lactamase/transpeptidase-like"/>
    <property type="match status" value="1"/>
</dbReference>
<comment type="subcellular location">
    <subcellularLocation>
        <location evidence="1">Cell membrane</location>
    </subcellularLocation>
</comment>
<evidence type="ECO:0000256" key="14">
    <source>
        <dbReference type="ARBA" id="ARBA00049902"/>
    </source>
</evidence>
<dbReference type="Gene3D" id="3.40.710.10">
    <property type="entry name" value="DD-peptidase/beta-lactamase superfamily"/>
    <property type="match status" value="1"/>
</dbReference>
<dbReference type="Pfam" id="PF00905">
    <property type="entry name" value="Transpeptidase"/>
    <property type="match status" value="1"/>
</dbReference>
<evidence type="ECO:0000256" key="5">
    <source>
        <dbReference type="ARBA" id="ARBA00022676"/>
    </source>
</evidence>
<dbReference type="InterPro" id="IPR001460">
    <property type="entry name" value="PCN-bd_Tpept"/>
</dbReference>
<gene>
    <name evidence="17" type="ORF">KS407_05235</name>
</gene>
<dbReference type="InterPro" id="IPR001264">
    <property type="entry name" value="Glyco_trans_51"/>
</dbReference>
<feature type="domain" description="Penicillin-binding protein transpeptidase" evidence="15">
    <location>
        <begin position="349"/>
        <end position="585"/>
    </location>
</feature>
<comment type="caution">
    <text evidence="17">The sequence shown here is derived from an EMBL/GenBank/DDBJ whole genome shotgun (WGS) entry which is preliminary data.</text>
</comment>
<dbReference type="EMBL" id="JAHQCR010000021">
    <property type="protein sequence ID" value="MBU9720851.1"/>
    <property type="molecule type" value="Genomic_DNA"/>
</dbReference>
<dbReference type="InterPro" id="IPR023346">
    <property type="entry name" value="Lysozyme-like_dom_sf"/>
</dbReference>
<reference evidence="17 18" key="1">
    <citation type="submission" date="2021-06" db="EMBL/GenBank/DDBJ databases">
        <title>Bacillus sp. RD4P76, an endophyte from a halophyte.</title>
        <authorList>
            <person name="Sun J.-Q."/>
        </authorList>
    </citation>
    <scope>NUCLEOTIDE SEQUENCE [LARGE SCALE GENOMIC DNA]</scope>
    <source>
        <strain evidence="17 18">JCM 17098</strain>
    </source>
</reference>
<evidence type="ECO:0000313" key="17">
    <source>
        <dbReference type="EMBL" id="MBU9720851.1"/>
    </source>
</evidence>
<evidence type="ECO:0000259" key="15">
    <source>
        <dbReference type="Pfam" id="PF00905"/>
    </source>
</evidence>
<evidence type="ECO:0000256" key="8">
    <source>
        <dbReference type="ARBA" id="ARBA00022960"/>
    </source>
</evidence>
<keyword evidence="11" id="KW-0511">Multifunctional enzyme</keyword>
<keyword evidence="10" id="KW-0472">Membrane</keyword>
<keyword evidence="3" id="KW-0121">Carboxypeptidase</keyword>
<keyword evidence="4" id="KW-0645">Protease</keyword>
<evidence type="ECO:0000259" key="16">
    <source>
        <dbReference type="Pfam" id="PF00912"/>
    </source>
</evidence>
<evidence type="ECO:0000313" key="18">
    <source>
        <dbReference type="Proteomes" id="UP000790580"/>
    </source>
</evidence>
<protein>
    <submittedName>
        <fullName evidence="17">Penicillin-binding protein</fullName>
    </submittedName>
</protein>
<dbReference type="InterPro" id="IPR012338">
    <property type="entry name" value="Beta-lactam/transpept-like"/>
</dbReference>
<evidence type="ECO:0000256" key="12">
    <source>
        <dbReference type="ARBA" id="ARBA00023316"/>
    </source>
</evidence>
<name>A0ABS6JQM4_9BACI</name>
<dbReference type="Gene3D" id="1.10.3810.10">
    <property type="entry name" value="Biosynthetic peptidoglycan transglycosylase-like"/>
    <property type="match status" value="1"/>
</dbReference>
<dbReference type="InterPro" id="IPR050396">
    <property type="entry name" value="Glycosyltr_51/Transpeptidase"/>
</dbReference>
<evidence type="ECO:0000256" key="6">
    <source>
        <dbReference type="ARBA" id="ARBA00022679"/>
    </source>
</evidence>
<evidence type="ECO:0000256" key="3">
    <source>
        <dbReference type="ARBA" id="ARBA00022645"/>
    </source>
</evidence>
<sequence length="625" mass="70808">MRGFLGFSFTLILIGLFSFIFMETTEEFYQLKTLHEVLDEAVEVSTIQLPEKSIITDSNGNVVSEIYAVENRINLSYEEIPQTVIDALLSAEDQSFFDHKGFDIKGISRALLINLESQSIEQGGSTVTQQLIRNLYLTHDQSYERKLSEILYAYQLERELTKEEILELYINIIYFQNGVYGFEAASLFYFNKFAKELNVAETAFLAAIPNNPTLYNPLKNEELTHKRKEWILDKMLETGSIDEDDYSIALEEHIELNLGSRVDIYPDYVTYIHTEFEQLIGLREGYTKRIEHARDAEEKKTHQRDLKERVEELLTSGIVIETALQPTAQKSTVDAVNAIKGSNIQGLQGASVVIDHAKNEIIAITGGRNYQKFDFHRGYQAYRQPGSAIKPLLVFAPYIEETGTNSRTVIDASPFSRNGYNPRNAGGGVYGNVPMETAFKHSYNTAAVRLLDTMSPPTGFSYLNEFEFDRLVEQDLNLPAALGGLTHGVTVLEMTLAYTTFSNEGKYTFPRGIRQVTDKEGNLLYRWPDKEKRMWSEETNQIMQQMLSLAITEGTGRNAAFSTSGYLGGKTGTTNKVHDLWFVGASNRYTTGLWLGKDQPASITSASSQHLHTKTWREIMMKLDH</sequence>
<comment type="catalytic activity">
    <reaction evidence="14">
        <text>[GlcNAc-(1-&gt;4)-Mur2Ac(oyl-L-Ala-gamma-D-Glu-L-Lys-D-Ala-D-Ala)](n)-di-trans,octa-cis-undecaprenyl diphosphate + beta-D-GlcNAc-(1-&gt;4)-Mur2Ac(oyl-L-Ala-gamma-D-Glu-L-Lys-D-Ala-D-Ala)-di-trans,octa-cis-undecaprenyl diphosphate = [GlcNAc-(1-&gt;4)-Mur2Ac(oyl-L-Ala-gamma-D-Glu-L-Lys-D-Ala-D-Ala)](n+1)-di-trans,octa-cis-undecaprenyl diphosphate + di-trans,octa-cis-undecaprenyl diphosphate + H(+)</text>
        <dbReference type="Rhea" id="RHEA:23708"/>
        <dbReference type="Rhea" id="RHEA-COMP:9602"/>
        <dbReference type="Rhea" id="RHEA-COMP:9603"/>
        <dbReference type="ChEBI" id="CHEBI:15378"/>
        <dbReference type="ChEBI" id="CHEBI:58405"/>
        <dbReference type="ChEBI" id="CHEBI:60033"/>
        <dbReference type="ChEBI" id="CHEBI:78435"/>
        <dbReference type="EC" id="2.4.99.28"/>
    </reaction>
</comment>
<dbReference type="InterPro" id="IPR036950">
    <property type="entry name" value="PBP_transglycosylase"/>
</dbReference>